<gene>
    <name evidence="2" type="ORF">F5147DRAFT_780608</name>
</gene>
<dbReference type="OrthoDB" id="3253362at2759"/>
<evidence type="ECO:0000313" key="2">
    <source>
        <dbReference type="EMBL" id="KAG2089437.1"/>
    </source>
</evidence>
<keyword evidence="3" id="KW-1185">Reference proteome</keyword>
<evidence type="ECO:0000259" key="1">
    <source>
        <dbReference type="Pfam" id="PF12937"/>
    </source>
</evidence>
<evidence type="ECO:0000313" key="3">
    <source>
        <dbReference type="Proteomes" id="UP000823399"/>
    </source>
</evidence>
<dbReference type="AlphaFoldDB" id="A0A9P7EUK5"/>
<sequence>MLDLDTPYSRAALLNPNQCVIELEDHWSINAIITERNHQLDTVLHEISDLKTIMNGIQNLHRQLVEKKNKIIDSINSHKRLKLALWRLPTEILSYIFVDCLPEDRYLSPASRQAPILLTRICRRWREVAVGMPSLWCRLRLKVEHNDWQKRAFCYDAWLKRTSGHPLSLALRCYNNWTPLVRSLLHPYIHQIFSLNIDFQRVEQPECVFKDFSALRELIIPNHITFKLLCSFAPLWAHLTKVEILVDKPDAFLRLLRLCPNLSSLTNYAEFFQKKSSRPFTHPKLQSLHLYGDPWSSREPLLGMFDALSLPNLRVLHVWNTSSWPHEEFKTFLTRSACPLESLVFGSTVITTVKQRAEYVALVPFLEVVVRNPSRTLICYK</sequence>
<dbReference type="Proteomes" id="UP000823399">
    <property type="component" value="Unassembled WGS sequence"/>
</dbReference>
<accession>A0A9P7EUK5</accession>
<dbReference type="EMBL" id="JABBWM010000111">
    <property type="protein sequence ID" value="KAG2089437.1"/>
    <property type="molecule type" value="Genomic_DNA"/>
</dbReference>
<organism evidence="2 3">
    <name type="scientific">Suillus discolor</name>
    <dbReference type="NCBI Taxonomy" id="1912936"/>
    <lineage>
        <taxon>Eukaryota</taxon>
        <taxon>Fungi</taxon>
        <taxon>Dikarya</taxon>
        <taxon>Basidiomycota</taxon>
        <taxon>Agaricomycotina</taxon>
        <taxon>Agaricomycetes</taxon>
        <taxon>Agaricomycetidae</taxon>
        <taxon>Boletales</taxon>
        <taxon>Suillineae</taxon>
        <taxon>Suillaceae</taxon>
        <taxon>Suillus</taxon>
    </lineage>
</organism>
<dbReference type="InterPro" id="IPR001810">
    <property type="entry name" value="F-box_dom"/>
</dbReference>
<feature type="domain" description="F-box" evidence="1">
    <location>
        <begin position="85"/>
        <end position="141"/>
    </location>
</feature>
<name>A0A9P7EUK5_9AGAM</name>
<dbReference type="GeneID" id="64704744"/>
<reference evidence="2" key="1">
    <citation type="journal article" date="2020" name="New Phytol.">
        <title>Comparative genomics reveals dynamic genome evolution in host specialist ectomycorrhizal fungi.</title>
        <authorList>
            <person name="Lofgren L.A."/>
            <person name="Nguyen N.H."/>
            <person name="Vilgalys R."/>
            <person name="Ruytinx J."/>
            <person name="Liao H.L."/>
            <person name="Branco S."/>
            <person name="Kuo A."/>
            <person name="LaButti K."/>
            <person name="Lipzen A."/>
            <person name="Andreopoulos W."/>
            <person name="Pangilinan J."/>
            <person name="Riley R."/>
            <person name="Hundley H."/>
            <person name="Na H."/>
            <person name="Barry K."/>
            <person name="Grigoriev I.V."/>
            <person name="Stajich J.E."/>
            <person name="Kennedy P.G."/>
        </authorList>
    </citation>
    <scope>NUCLEOTIDE SEQUENCE</scope>
    <source>
        <strain evidence="2">FC423</strain>
    </source>
</reference>
<comment type="caution">
    <text evidence="2">The sequence shown here is derived from an EMBL/GenBank/DDBJ whole genome shotgun (WGS) entry which is preliminary data.</text>
</comment>
<dbReference type="Pfam" id="PF12937">
    <property type="entry name" value="F-box-like"/>
    <property type="match status" value="1"/>
</dbReference>
<dbReference type="RefSeq" id="XP_041285900.1">
    <property type="nucleotide sequence ID" value="XM_041442485.1"/>
</dbReference>
<protein>
    <recommendedName>
        <fullName evidence="1">F-box domain-containing protein</fullName>
    </recommendedName>
</protein>
<proteinExistence type="predicted"/>